<keyword evidence="1" id="KW-1133">Transmembrane helix</keyword>
<name>A0ABY8G002_9ACTO</name>
<reference evidence="2 3" key="1">
    <citation type="submission" date="2023-03" db="EMBL/GenBank/DDBJ databases">
        <title>Complete genome of Arcanobacterium canis strain DSM 25104 isolated in 2010 from a canine otitis externa in Germany.</title>
        <authorList>
            <person name="Borowiak M."/>
            <person name="Kreitlow A."/>
            <person name="Malorny B."/>
            <person name="Laemmler C."/>
            <person name="Prenger-Berninghoff E."/>
            <person name="Ploetz M."/>
            <person name="Abdulmawjood A."/>
        </authorList>
    </citation>
    <scope>NUCLEOTIDE SEQUENCE [LARGE SCALE GENOMIC DNA]</scope>
    <source>
        <strain evidence="2 3">DSM 25104</strain>
    </source>
</reference>
<organism evidence="2 3">
    <name type="scientific">Arcanobacterium canis</name>
    <dbReference type="NCBI Taxonomy" id="999183"/>
    <lineage>
        <taxon>Bacteria</taxon>
        <taxon>Bacillati</taxon>
        <taxon>Actinomycetota</taxon>
        <taxon>Actinomycetes</taxon>
        <taxon>Actinomycetales</taxon>
        <taxon>Actinomycetaceae</taxon>
        <taxon>Arcanobacterium</taxon>
    </lineage>
</organism>
<dbReference type="Proteomes" id="UP001215216">
    <property type="component" value="Chromosome"/>
</dbReference>
<evidence type="ECO:0008006" key="4">
    <source>
        <dbReference type="Google" id="ProtNLM"/>
    </source>
</evidence>
<evidence type="ECO:0000313" key="3">
    <source>
        <dbReference type="Proteomes" id="UP001215216"/>
    </source>
</evidence>
<protein>
    <recommendedName>
        <fullName evidence="4">Nuclease-related domain-containing protein</fullName>
    </recommendedName>
</protein>
<accession>A0ABY8G002</accession>
<keyword evidence="1" id="KW-0472">Membrane</keyword>
<keyword evidence="1" id="KW-0812">Transmembrane</keyword>
<dbReference type="EMBL" id="CP121208">
    <property type="protein sequence ID" value="WFM84064.1"/>
    <property type="molecule type" value="Genomic_DNA"/>
</dbReference>
<keyword evidence="3" id="KW-1185">Reference proteome</keyword>
<feature type="transmembrane region" description="Helical" evidence="1">
    <location>
        <begin position="6"/>
        <end position="28"/>
    </location>
</feature>
<sequence length="224" mass="24509">MSFNDVAVYSVTGGFFLLVLAGLIYSFVGKKKGYWDERSRVRGELRQRGWKSLETVSSIAKHFAVSDRYSQLDRALTPDIPGLMVVEGKSGEVEWKTAVTISPDDGAHLLVCGNLAQLKDGSVGSMPEVRLDRLDDGFAVFSSHGQASWKADGKTQGDIPSFVNHDLLDCLYRWTDAEAVHFAGEQVTARLTSQASQRDLVELVDESSRKIGTIIGLLGPTAWA</sequence>
<evidence type="ECO:0000313" key="2">
    <source>
        <dbReference type="EMBL" id="WFM84064.1"/>
    </source>
</evidence>
<dbReference type="RefSeq" id="WP_278013459.1">
    <property type="nucleotide sequence ID" value="NZ_CP121208.1"/>
</dbReference>
<gene>
    <name evidence="2" type="ORF">P7079_03565</name>
</gene>
<proteinExistence type="predicted"/>
<evidence type="ECO:0000256" key="1">
    <source>
        <dbReference type="SAM" id="Phobius"/>
    </source>
</evidence>